<evidence type="ECO:0000256" key="5">
    <source>
        <dbReference type="ARBA" id="ARBA00022553"/>
    </source>
</evidence>
<dbReference type="CDD" id="cd17546">
    <property type="entry name" value="REC_hyHK_CKI1_RcsC-like"/>
    <property type="match status" value="1"/>
</dbReference>
<reference evidence="14 15" key="1">
    <citation type="submission" date="2016-10" db="EMBL/GenBank/DDBJ databases">
        <authorList>
            <person name="de Groot N.N."/>
        </authorList>
    </citation>
    <scope>NUCLEOTIDE SEQUENCE [LARGE SCALE GENOMIC DNA]</scope>
    <source>
        <strain evidence="14 15">DSM 10317</strain>
    </source>
</reference>
<dbReference type="RefSeq" id="WP_090161801.1">
    <property type="nucleotide sequence ID" value="NZ_FMWK01000004.1"/>
</dbReference>
<feature type="transmembrane region" description="Helical" evidence="11">
    <location>
        <begin position="300"/>
        <end position="322"/>
    </location>
</feature>
<comment type="similarity">
    <text evidence="2">In the N-terminal section; belongs to the phytochrome family.</text>
</comment>
<dbReference type="Proteomes" id="UP000199428">
    <property type="component" value="Unassembled WGS sequence"/>
</dbReference>
<dbReference type="SMART" id="SM00387">
    <property type="entry name" value="HATPase_c"/>
    <property type="match status" value="1"/>
</dbReference>
<comment type="function">
    <text evidence="8">May play the central regulatory role in sporulation. It may be an element of the effector pathway responsible for the activation of sporulation genes in response to nutritional stress. Spo0A may act in concert with spo0H (a sigma factor) to control the expression of some genes that are critical to the sporulation process.</text>
</comment>
<gene>
    <name evidence="14" type="ORF">SAMN02910350_00981</name>
</gene>
<dbReference type="PROSITE" id="PS50110">
    <property type="entry name" value="RESPONSE_REGULATORY"/>
    <property type="match status" value="1"/>
</dbReference>
<evidence type="ECO:0000259" key="12">
    <source>
        <dbReference type="PROSITE" id="PS50109"/>
    </source>
</evidence>
<evidence type="ECO:0000256" key="2">
    <source>
        <dbReference type="ARBA" id="ARBA00006402"/>
    </source>
</evidence>
<evidence type="ECO:0000256" key="1">
    <source>
        <dbReference type="ARBA" id="ARBA00000085"/>
    </source>
</evidence>
<comment type="catalytic activity">
    <reaction evidence="1">
        <text>ATP + protein L-histidine = ADP + protein N-phospho-L-histidine.</text>
        <dbReference type="EC" id="2.7.13.3"/>
    </reaction>
</comment>
<dbReference type="PANTHER" id="PTHR45339">
    <property type="entry name" value="HYBRID SIGNAL TRANSDUCTION HISTIDINE KINASE J"/>
    <property type="match status" value="1"/>
</dbReference>
<dbReference type="PRINTS" id="PR00344">
    <property type="entry name" value="BCTRLSENSOR"/>
</dbReference>
<evidence type="ECO:0000256" key="3">
    <source>
        <dbReference type="ARBA" id="ARBA00012438"/>
    </source>
</evidence>
<evidence type="ECO:0000256" key="10">
    <source>
        <dbReference type="PROSITE-ProRule" id="PRU00169"/>
    </source>
</evidence>
<keyword evidence="7" id="KW-0902">Two-component regulatory system</keyword>
<feature type="domain" description="Response regulatory" evidence="13">
    <location>
        <begin position="660"/>
        <end position="778"/>
    </location>
</feature>
<dbReference type="SUPFAM" id="SSF52172">
    <property type="entry name" value="CheY-like"/>
    <property type="match status" value="1"/>
</dbReference>
<dbReference type="CDD" id="cd16922">
    <property type="entry name" value="HATPase_EvgS-ArcB-TorS-like"/>
    <property type="match status" value="1"/>
</dbReference>
<name>A0A1G5RVK6_PSEXY</name>
<dbReference type="Pfam" id="PF02518">
    <property type="entry name" value="HATPase_c"/>
    <property type="match status" value="1"/>
</dbReference>
<dbReference type="InterPro" id="IPR001789">
    <property type="entry name" value="Sig_transdc_resp-reg_receiver"/>
</dbReference>
<dbReference type="EC" id="2.7.13.3" evidence="3"/>
<dbReference type="Pfam" id="PF00512">
    <property type="entry name" value="HisKA"/>
    <property type="match status" value="1"/>
</dbReference>
<evidence type="ECO:0000256" key="4">
    <source>
        <dbReference type="ARBA" id="ARBA00018672"/>
    </source>
</evidence>
<evidence type="ECO:0000256" key="8">
    <source>
        <dbReference type="ARBA" id="ARBA00024867"/>
    </source>
</evidence>
<protein>
    <recommendedName>
        <fullName evidence="9">Circadian input-output histidine kinase CikA</fullName>
        <ecNumber evidence="3">2.7.13.3</ecNumber>
    </recommendedName>
    <alternativeName>
        <fullName evidence="4">Stage 0 sporulation protein A homolog</fullName>
    </alternativeName>
</protein>
<organism evidence="14 15">
    <name type="scientific">Pseudobutyrivibrio xylanivorans</name>
    <dbReference type="NCBI Taxonomy" id="185007"/>
    <lineage>
        <taxon>Bacteria</taxon>
        <taxon>Bacillati</taxon>
        <taxon>Bacillota</taxon>
        <taxon>Clostridia</taxon>
        <taxon>Lachnospirales</taxon>
        <taxon>Lachnospiraceae</taxon>
        <taxon>Pseudobutyrivibrio</taxon>
    </lineage>
</organism>
<feature type="transmembrane region" description="Helical" evidence="11">
    <location>
        <begin position="240"/>
        <end position="262"/>
    </location>
</feature>
<dbReference type="SUPFAM" id="SSF47384">
    <property type="entry name" value="Homodimeric domain of signal transducing histidine kinase"/>
    <property type="match status" value="1"/>
</dbReference>
<keyword evidence="5 10" id="KW-0597">Phosphoprotein</keyword>
<feature type="transmembrane region" description="Helical" evidence="11">
    <location>
        <begin position="180"/>
        <end position="202"/>
    </location>
</feature>
<feature type="transmembrane region" description="Helical" evidence="11">
    <location>
        <begin position="274"/>
        <end position="294"/>
    </location>
</feature>
<evidence type="ECO:0000313" key="15">
    <source>
        <dbReference type="Proteomes" id="UP000199428"/>
    </source>
</evidence>
<evidence type="ECO:0000313" key="14">
    <source>
        <dbReference type="EMBL" id="SCZ77888.1"/>
    </source>
</evidence>
<dbReference type="Pfam" id="PF00072">
    <property type="entry name" value="Response_reg"/>
    <property type="match status" value="1"/>
</dbReference>
<dbReference type="Gene3D" id="3.30.565.10">
    <property type="entry name" value="Histidine kinase-like ATPase, C-terminal domain"/>
    <property type="match status" value="1"/>
</dbReference>
<dbReference type="InterPro" id="IPR036890">
    <property type="entry name" value="HATPase_C_sf"/>
</dbReference>
<dbReference type="FunFam" id="3.30.565.10:FF:000010">
    <property type="entry name" value="Sensor histidine kinase RcsC"/>
    <property type="match status" value="1"/>
</dbReference>
<feature type="domain" description="Histidine kinase" evidence="12">
    <location>
        <begin position="409"/>
        <end position="629"/>
    </location>
</feature>
<keyword evidence="6 14" id="KW-0808">Transferase</keyword>
<dbReference type="InterPro" id="IPR003661">
    <property type="entry name" value="HisK_dim/P_dom"/>
</dbReference>
<dbReference type="Gene3D" id="1.10.287.130">
    <property type="match status" value="1"/>
</dbReference>
<dbReference type="CDD" id="cd00082">
    <property type="entry name" value="HisKA"/>
    <property type="match status" value="1"/>
</dbReference>
<feature type="transmembrane region" description="Helical" evidence="11">
    <location>
        <begin position="209"/>
        <end position="228"/>
    </location>
</feature>
<feature type="modified residue" description="4-aspartylphosphate" evidence="10">
    <location>
        <position position="709"/>
    </location>
</feature>
<evidence type="ECO:0000256" key="7">
    <source>
        <dbReference type="ARBA" id="ARBA00023012"/>
    </source>
</evidence>
<dbReference type="SUPFAM" id="SSF55874">
    <property type="entry name" value="ATPase domain of HSP90 chaperone/DNA topoisomerase II/histidine kinase"/>
    <property type="match status" value="1"/>
</dbReference>
<accession>A0A1G5RVK6</accession>
<dbReference type="InterPro" id="IPR005467">
    <property type="entry name" value="His_kinase_dom"/>
</dbReference>
<evidence type="ECO:0000256" key="9">
    <source>
        <dbReference type="ARBA" id="ARBA00074306"/>
    </source>
</evidence>
<feature type="transmembrane region" description="Helical" evidence="11">
    <location>
        <begin position="364"/>
        <end position="383"/>
    </location>
</feature>
<evidence type="ECO:0000259" key="13">
    <source>
        <dbReference type="PROSITE" id="PS50110"/>
    </source>
</evidence>
<dbReference type="PANTHER" id="PTHR45339:SF3">
    <property type="entry name" value="HISTIDINE KINASE"/>
    <property type="match status" value="1"/>
</dbReference>
<dbReference type="PROSITE" id="PS50109">
    <property type="entry name" value="HIS_KIN"/>
    <property type="match status" value="1"/>
</dbReference>
<keyword evidence="6 14" id="KW-0418">Kinase</keyword>
<evidence type="ECO:0000256" key="11">
    <source>
        <dbReference type="SAM" id="Phobius"/>
    </source>
</evidence>
<dbReference type="InterPro" id="IPR003594">
    <property type="entry name" value="HATPase_dom"/>
</dbReference>
<proteinExistence type="inferred from homology"/>
<dbReference type="InterPro" id="IPR036097">
    <property type="entry name" value="HisK_dim/P_sf"/>
</dbReference>
<feature type="transmembrane region" description="Helical" evidence="11">
    <location>
        <begin position="7"/>
        <end position="29"/>
    </location>
</feature>
<dbReference type="GO" id="GO:0000155">
    <property type="term" value="F:phosphorelay sensor kinase activity"/>
    <property type="evidence" value="ECO:0007669"/>
    <property type="project" value="InterPro"/>
</dbReference>
<keyword evidence="11" id="KW-0812">Transmembrane</keyword>
<dbReference type="SMART" id="SM00448">
    <property type="entry name" value="REC"/>
    <property type="match status" value="1"/>
</dbReference>
<keyword evidence="11" id="KW-1133">Transmembrane helix</keyword>
<dbReference type="InterPro" id="IPR011006">
    <property type="entry name" value="CheY-like_superfamily"/>
</dbReference>
<dbReference type="EMBL" id="FMWK01000004">
    <property type="protein sequence ID" value="SCZ77888.1"/>
    <property type="molecule type" value="Genomic_DNA"/>
</dbReference>
<dbReference type="SMART" id="SM00388">
    <property type="entry name" value="HisKA"/>
    <property type="match status" value="1"/>
</dbReference>
<keyword evidence="11" id="KW-0472">Membrane</keyword>
<dbReference type="InterPro" id="IPR004358">
    <property type="entry name" value="Sig_transdc_His_kin-like_C"/>
</dbReference>
<evidence type="ECO:0000256" key="6">
    <source>
        <dbReference type="ARBA" id="ARBA00022777"/>
    </source>
</evidence>
<feature type="transmembrane region" description="Helical" evidence="11">
    <location>
        <begin position="334"/>
        <end position="358"/>
    </location>
</feature>
<dbReference type="AlphaFoldDB" id="A0A1G5RVK6"/>
<dbReference type="Gene3D" id="3.40.50.2300">
    <property type="match status" value="1"/>
</dbReference>
<sequence length="779" mass="88003">MKKTSTFLYGLILIVGLGIFTFVIGLVFIGEFTLSDERTYTDTTVENYSDGWERVHWDGSTENIALPGNYEPEGSHEFTLRKKLHVWQNQDSYISFNSNKQDVDAYIDDELRYSFSTKSTRILGSNTPGTMVFIPLHPSDEGKTIRIVLTGDNNYSGVLDEIIVGTQMGIVMHTYNRERYTLLLTLFLLVLGVIAFIIGVSVKIAYKKTLSLFFIGWAMICASLWSLAETDCRQFFVPNFSLLSYMTYLSLIMLPYTVALYFDRLQEGRYRALYMGLAVLEEFSAMIAILLQFFNNTDLIGILPIAFVSIGLTMITYIITVIPDIIHGRVKSYWFEFIGICGAIIMGIMQMCDYAFLHPTNIEQLYLIIGLLFLTIMAYFRALKDIRNTEREMYAAVQAQDASTAFMTRMSHEMRTPINAILGMNKMILRESKDENILEYSRDVNSAGNYLLGIVNEVLDLAKVSAGKIEIVPEDYDLMDMIRECYSLARPRAKASRLSFEVDMSDVLPSRLRGDKERIIQIITNLLTNAVKYTPEGRVTLSVQGKISEGKLMLIVTVTDTGIGVAEENIPYLFDTFTRVGEFNKKRIEGTGLGLTITKQLVDLMDGTISVESELGKGSSFTVMIPQEIRSVEPCGMFSMGPNGDRRVADRHEIFDVLGRILVVDDVAINLRVFSVLLSNTDITVDTAISGPEALEKIKRNKYDIIFIDHLMPGMDGIELKKLIDSMEDNPNSNTPLVMQTANAVVGAKEEYERLGFTDYIAKPIKEEELRKLLRKYIL</sequence>